<evidence type="ECO:0000256" key="1">
    <source>
        <dbReference type="ARBA" id="ARBA00022729"/>
    </source>
</evidence>
<dbReference type="Pfam" id="PF01395">
    <property type="entry name" value="PBP_GOBP"/>
    <property type="match status" value="1"/>
</dbReference>
<dbReference type="GO" id="GO:0005615">
    <property type="term" value="C:extracellular space"/>
    <property type="evidence" value="ECO:0007669"/>
    <property type="project" value="TreeGrafter"/>
</dbReference>
<evidence type="ECO:0000313" key="3">
    <source>
        <dbReference type="EMBL" id="KAK5643096.1"/>
    </source>
</evidence>
<dbReference type="GO" id="GO:0007608">
    <property type="term" value="P:sensory perception of smell"/>
    <property type="evidence" value="ECO:0007669"/>
    <property type="project" value="TreeGrafter"/>
</dbReference>
<gene>
    <name evidence="3" type="ORF">RI129_006941</name>
</gene>
<keyword evidence="4" id="KW-1185">Reference proteome</keyword>
<dbReference type="SMART" id="SM00708">
    <property type="entry name" value="PhBP"/>
    <property type="match status" value="1"/>
</dbReference>
<name>A0AAN7VDI0_9COLE</name>
<dbReference type="AlphaFoldDB" id="A0AAN7VDI0"/>
<comment type="caution">
    <text evidence="3">The sequence shown here is derived from an EMBL/GenBank/DDBJ whole genome shotgun (WGS) entry which is preliminary data.</text>
</comment>
<sequence length="145" mass="16037">MKSHIVFSLFLATVYGATPELETLLKTEIKRLGDQCKAEMGATEADVAPLLAYSLPTTQPGKCFLACMYKKKGLMDADGKTGSADDFLEKIKPFDEDYYNKAKEIADICLTSDHNRDDECETAASLHSCWLEEKTKMGLPSISLD</sequence>
<dbReference type="GO" id="GO:0005549">
    <property type="term" value="F:odorant binding"/>
    <property type="evidence" value="ECO:0007669"/>
    <property type="project" value="InterPro"/>
</dbReference>
<dbReference type="SUPFAM" id="SSF47565">
    <property type="entry name" value="Insect pheromone/odorant-binding proteins"/>
    <property type="match status" value="1"/>
</dbReference>
<dbReference type="Proteomes" id="UP001329430">
    <property type="component" value="Chromosome 5"/>
</dbReference>
<dbReference type="Gene3D" id="1.10.238.20">
    <property type="entry name" value="Pheromone/general odorant binding protein domain"/>
    <property type="match status" value="1"/>
</dbReference>
<protein>
    <submittedName>
        <fullName evidence="3">Uncharacterized protein</fullName>
    </submittedName>
</protein>
<accession>A0AAN7VDI0</accession>
<evidence type="ECO:0000256" key="2">
    <source>
        <dbReference type="SAM" id="SignalP"/>
    </source>
</evidence>
<keyword evidence="1 2" id="KW-0732">Signal</keyword>
<dbReference type="PANTHER" id="PTHR11857">
    <property type="entry name" value="ODORANT BINDING PROTEIN-RELATED"/>
    <property type="match status" value="1"/>
</dbReference>
<dbReference type="PANTHER" id="PTHR11857:SF42">
    <property type="entry name" value="GENERAL ODORANT-BINDING PROTEIN 19D-RELATED"/>
    <property type="match status" value="1"/>
</dbReference>
<proteinExistence type="predicted"/>
<reference evidence="3 4" key="1">
    <citation type="journal article" date="2024" name="Insects">
        <title>An Improved Chromosome-Level Genome Assembly of the Firefly Pyrocoelia pectoralis.</title>
        <authorList>
            <person name="Fu X."/>
            <person name="Meyer-Rochow V.B."/>
            <person name="Ballantyne L."/>
            <person name="Zhu X."/>
        </authorList>
    </citation>
    <scope>NUCLEOTIDE SEQUENCE [LARGE SCALE GENOMIC DNA]</scope>
    <source>
        <strain evidence="3">XCY_ONT2</strain>
    </source>
</reference>
<dbReference type="EMBL" id="JAVRBK010000005">
    <property type="protein sequence ID" value="KAK5643096.1"/>
    <property type="molecule type" value="Genomic_DNA"/>
</dbReference>
<feature type="chain" id="PRO_5043035911" evidence="2">
    <location>
        <begin position="17"/>
        <end position="145"/>
    </location>
</feature>
<evidence type="ECO:0000313" key="4">
    <source>
        <dbReference type="Proteomes" id="UP001329430"/>
    </source>
</evidence>
<feature type="signal peptide" evidence="2">
    <location>
        <begin position="1"/>
        <end position="16"/>
    </location>
</feature>
<dbReference type="InterPro" id="IPR036728">
    <property type="entry name" value="PBP_GOBP_sf"/>
</dbReference>
<organism evidence="3 4">
    <name type="scientific">Pyrocoelia pectoralis</name>
    <dbReference type="NCBI Taxonomy" id="417401"/>
    <lineage>
        <taxon>Eukaryota</taxon>
        <taxon>Metazoa</taxon>
        <taxon>Ecdysozoa</taxon>
        <taxon>Arthropoda</taxon>
        <taxon>Hexapoda</taxon>
        <taxon>Insecta</taxon>
        <taxon>Pterygota</taxon>
        <taxon>Neoptera</taxon>
        <taxon>Endopterygota</taxon>
        <taxon>Coleoptera</taxon>
        <taxon>Polyphaga</taxon>
        <taxon>Elateriformia</taxon>
        <taxon>Elateroidea</taxon>
        <taxon>Lampyridae</taxon>
        <taxon>Lampyrinae</taxon>
        <taxon>Pyrocoelia</taxon>
    </lineage>
</organism>
<dbReference type="InterPro" id="IPR006170">
    <property type="entry name" value="PBP/GOBP"/>
</dbReference>
<dbReference type="CDD" id="cd23992">
    <property type="entry name" value="PBP_GOBP"/>
    <property type="match status" value="1"/>
</dbReference>